<dbReference type="InterPro" id="IPR019587">
    <property type="entry name" value="Polyketide_cyclase/dehydratase"/>
</dbReference>
<evidence type="ECO:0000313" key="1">
    <source>
        <dbReference type="EMBL" id="MDD7971634.1"/>
    </source>
</evidence>
<dbReference type="CDD" id="cd07821">
    <property type="entry name" value="PYR_PYL_RCAR_like"/>
    <property type="match status" value="2"/>
</dbReference>
<dbReference type="EMBL" id="JAQZSM010000008">
    <property type="protein sequence ID" value="MDD7971634.1"/>
    <property type="molecule type" value="Genomic_DNA"/>
</dbReference>
<comment type="caution">
    <text evidence="1">The sequence shown here is derived from an EMBL/GenBank/DDBJ whole genome shotgun (WGS) entry which is preliminary data.</text>
</comment>
<gene>
    <name evidence="1" type="ORF">PUT78_11015</name>
</gene>
<organism evidence="1 2">
    <name type="scientific">Roseinatronobacter alkalisoli</name>
    <dbReference type="NCBI Taxonomy" id="3028235"/>
    <lineage>
        <taxon>Bacteria</taxon>
        <taxon>Pseudomonadati</taxon>
        <taxon>Pseudomonadota</taxon>
        <taxon>Alphaproteobacteria</taxon>
        <taxon>Rhodobacterales</taxon>
        <taxon>Paracoccaceae</taxon>
        <taxon>Roseinatronobacter</taxon>
    </lineage>
</organism>
<keyword evidence="2" id="KW-1185">Reference proteome</keyword>
<dbReference type="PANTHER" id="PTHR39332:SF7">
    <property type="entry name" value="SRPBCC FAMILY PROTEIN"/>
    <property type="match status" value="1"/>
</dbReference>
<dbReference type="RefSeq" id="WP_274352310.1">
    <property type="nucleotide sequence ID" value="NZ_JAQZSM010000008.1"/>
</dbReference>
<reference evidence="1" key="1">
    <citation type="submission" date="2023-02" db="EMBL/GenBank/DDBJ databases">
        <title>Description of Roseinatronobacter alkalisoli sp. nov., an alkaliphilic bacerium isolated from soda soil.</title>
        <authorList>
            <person name="Wei W."/>
        </authorList>
    </citation>
    <scope>NUCLEOTIDE SEQUENCE</scope>
    <source>
        <strain evidence="1">HJB301</strain>
    </source>
</reference>
<dbReference type="Proteomes" id="UP001431784">
    <property type="component" value="Unassembled WGS sequence"/>
</dbReference>
<name>A0ABT5T979_9RHOB</name>
<dbReference type="Pfam" id="PF10604">
    <property type="entry name" value="Polyketide_cyc2"/>
    <property type="match status" value="2"/>
</dbReference>
<protein>
    <submittedName>
        <fullName evidence="1">SRPBCC family protein</fullName>
    </submittedName>
</protein>
<dbReference type="Gene3D" id="3.30.530.20">
    <property type="match status" value="2"/>
</dbReference>
<sequence length="314" mass="35392">MAEAVATTIIDAPVETVWATLRDFNGLPRWNPGIRDSNIEDGRDADSVGCIRAFHLADGRFVRERLLELDDSRYRMRYNFETPAFPVANYLATLELVPVTNGDRTFARWHASFDEAPADSGKYSALISKDVFAAGLKALAEYVAHAPAPSIDDARWQGLRPAKVFTSSVIRAPLPAVWEKMRDFAGMKDWHEDIPQMAMIDSVRSDKVSGVRDFIFGDGQLHEQLTWLSDHDHAFRYRILKSPMPWLNYHAGAQLYPLTDCDHTFAVWTADWTAAPQDDLTLIPNVHENVFQKAFDTLDQQLFRSPAAGPARTV</sequence>
<dbReference type="PANTHER" id="PTHR39332">
    <property type="entry name" value="BLL4707 PROTEIN"/>
    <property type="match status" value="1"/>
</dbReference>
<accession>A0ABT5T979</accession>
<dbReference type="SUPFAM" id="SSF55961">
    <property type="entry name" value="Bet v1-like"/>
    <property type="match status" value="2"/>
</dbReference>
<dbReference type="InterPro" id="IPR023393">
    <property type="entry name" value="START-like_dom_sf"/>
</dbReference>
<evidence type="ECO:0000313" key="2">
    <source>
        <dbReference type="Proteomes" id="UP001431784"/>
    </source>
</evidence>
<proteinExistence type="predicted"/>